<feature type="compositionally biased region" description="Basic and acidic residues" evidence="5">
    <location>
        <begin position="145"/>
        <end position="155"/>
    </location>
</feature>
<dbReference type="InterPro" id="IPR000270">
    <property type="entry name" value="PB1_dom"/>
</dbReference>
<dbReference type="PANTHER" id="PTHR20930:SF0">
    <property type="entry name" value="PROTEIN ILRUN"/>
    <property type="match status" value="1"/>
</dbReference>
<keyword evidence="1" id="KW-0479">Metal-binding</keyword>
<dbReference type="Gene3D" id="1.10.8.10">
    <property type="entry name" value="DNA helicase RuvA subunit, C-terminal domain"/>
    <property type="match status" value="1"/>
</dbReference>
<gene>
    <name evidence="8" type="ORF">CTEN210_07320</name>
</gene>
<evidence type="ECO:0000313" key="9">
    <source>
        <dbReference type="Proteomes" id="UP001054902"/>
    </source>
</evidence>
<evidence type="ECO:0000313" key="8">
    <source>
        <dbReference type="EMBL" id="GFH50844.1"/>
    </source>
</evidence>
<feature type="compositionally biased region" description="Basic and acidic residues" evidence="5">
    <location>
        <begin position="340"/>
        <end position="349"/>
    </location>
</feature>
<dbReference type="InterPro" id="IPR053793">
    <property type="entry name" value="PB1-like"/>
</dbReference>
<dbReference type="AlphaFoldDB" id="A0AAD3CS89"/>
<name>A0AAD3CS89_9STRA</name>
<reference evidence="8 9" key="1">
    <citation type="journal article" date="2021" name="Sci. Rep.">
        <title>The genome of the diatom Chaetoceros tenuissimus carries an ancient integrated fragment of an extant virus.</title>
        <authorList>
            <person name="Hongo Y."/>
            <person name="Kimura K."/>
            <person name="Takaki Y."/>
            <person name="Yoshida Y."/>
            <person name="Baba S."/>
            <person name="Kobayashi G."/>
            <person name="Nagasaki K."/>
            <person name="Hano T."/>
            <person name="Tomaru Y."/>
        </authorList>
    </citation>
    <scope>NUCLEOTIDE SEQUENCE [LARGE SCALE GENOMIC DNA]</scope>
    <source>
        <strain evidence="8 9">NIES-3715</strain>
    </source>
</reference>
<keyword evidence="2 4" id="KW-0863">Zinc-finger</keyword>
<evidence type="ECO:0000256" key="3">
    <source>
        <dbReference type="ARBA" id="ARBA00022833"/>
    </source>
</evidence>
<evidence type="ECO:0000259" key="7">
    <source>
        <dbReference type="PROSITE" id="PS51745"/>
    </source>
</evidence>
<dbReference type="EMBL" id="BLLK01000042">
    <property type="protein sequence ID" value="GFH50844.1"/>
    <property type="molecule type" value="Genomic_DNA"/>
</dbReference>
<dbReference type="InterPro" id="IPR000433">
    <property type="entry name" value="Znf_ZZ"/>
</dbReference>
<dbReference type="Proteomes" id="UP001054902">
    <property type="component" value="Unassembled WGS sequence"/>
</dbReference>
<dbReference type="InterPro" id="IPR043145">
    <property type="entry name" value="Znf_ZZ_sf"/>
</dbReference>
<dbReference type="PANTHER" id="PTHR20930">
    <property type="entry name" value="OVARIAN CARCINOMA ANTIGEN CA125-RELATED"/>
    <property type="match status" value="1"/>
</dbReference>
<evidence type="ECO:0000256" key="1">
    <source>
        <dbReference type="ARBA" id="ARBA00022723"/>
    </source>
</evidence>
<protein>
    <recommendedName>
        <fullName evidence="10">ZZ-type domain-containing protein</fullName>
    </recommendedName>
</protein>
<keyword evidence="3" id="KW-0862">Zinc</keyword>
<dbReference type="PROSITE" id="PS51745">
    <property type="entry name" value="PB1"/>
    <property type="match status" value="1"/>
</dbReference>
<dbReference type="Pfam" id="PF00564">
    <property type="entry name" value="PB1"/>
    <property type="match status" value="1"/>
</dbReference>
<dbReference type="PROSITE" id="PS50135">
    <property type="entry name" value="ZF_ZZ_2"/>
    <property type="match status" value="1"/>
</dbReference>
<evidence type="ECO:0000259" key="6">
    <source>
        <dbReference type="PROSITE" id="PS50135"/>
    </source>
</evidence>
<feature type="compositionally biased region" description="Polar residues" evidence="5">
    <location>
        <begin position="361"/>
        <end position="370"/>
    </location>
</feature>
<feature type="region of interest" description="Disordered" evidence="5">
    <location>
        <begin position="340"/>
        <end position="371"/>
    </location>
</feature>
<evidence type="ECO:0000256" key="4">
    <source>
        <dbReference type="PROSITE-ProRule" id="PRU00228"/>
    </source>
</evidence>
<dbReference type="SUPFAM" id="SSF57850">
    <property type="entry name" value="RING/U-box"/>
    <property type="match status" value="1"/>
</dbReference>
<organism evidence="8 9">
    <name type="scientific">Chaetoceros tenuissimus</name>
    <dbReference type="NCBI Taxonomy" id="426638"/>
    <lineage>
        <taxon>Eukaryota</taxon>
        <taxon>Sar</taxon>
        <taxon>Stramenopiles</taxon>
        <taxon>Ochrophyta</taxon>
        <taxon>Bacillariophyta</taxon>
        <taxon>Coscinodiscophyceae</taxon>
        <taxon>Chaetocerotophycidae</taxon>
        <taxon>Chaetocerotales</taxon>
        <taxon>Chaetocerotaceae</taxon>
        <taxon>Chaetoceros</taxon>
    </lineage>
</organism>
<feature type="domain" description="PB1" evidence="7">
    <location>
        <begin position="16"/>
        <end position="96"/>
    </location>
</feature>
<dbReference type="SMART" id="SM00291">
    <property type="entry name" value="ZnF_ZZ"/>
    <property type="match status" value="1"/>
</dbReference>
<proteinExistence type="predicted"/>
<sequence>MNSSKTLSKDSQVLLKLQVGAKYGKRRIVLQKLWDEEKDAISFDQLMDLALHFSNRKRGESEVVITYVDEDGDVITISSDEELEDAFSQFLNKAPPVVHATAKFKKATEEKLNVRGETDNTLSARPTDSNMKKFLQLKKELLEKKKAKKESKSGEKATQTAQPETRDTHTQVVDVPAPKKPVAAQEKKMDKSLECFDKHFIHGRHTCDGCYVSPILGIRYHASNLPDYDLCQGCFQKYKGDEIIFQPEELDRDKHLQRRWQMRKLRSEREAEYQKRSQGHRNTTQAVQPHQLVREVASNFCDSALKEAIKRSLEMQQKKSMESNETEVCDKADICSESKNSIPEKKDSVIVEDASEESSHQENTATSKDAPSTLAELLIPVAPTHPPVSVNEPVALPVGEAASSHSGQSILDGEEEIEVKSDGSNEWEVVNNNGNVDDQVVAQAAQMLGSALFQSDMSNHVRVNEEESIASGLTSVPSIKTKSKPEISSVLLSRYDNELKQLHSFGFLDDHKNIDALERLEASYIGVDSDEKVSLGMVVDLLLKENESSASA</sequence>
<dbReference type="Pfam" id="PF00569">
    <property type="entry name" value="ZZ"/>
    <property type="match status" value="1"/>
</dbReference>
<comment type="caution">
    <text evidence="8">The sequence shown here is derived from an EMBL/GenBank/DDBJ whole genome shotgun (WGS) entry which is preliminary data.</text>
</comment>
<evidence type="ECO:0000256" key="2">
    <source>
        <dbReference type="ARBA" id="ARBA00022771"/>
    </source>
</evidence>
<dbReference type="SUPFAM" id="SSF54277">
    <property type="entry name" value="CAD &amp; PB1 domains"/>
    <property type="match status" value="1"/>
</dbReference>
<feature type="domain" description="ZZ-type" evidence="6">
    <location>
        <begin position="202"/>
        <end position="253"/>
    </location>
</feature>
<dbReference type="Gene3D" id="3.10.20.90">
    <property type="entry name" value="Phosphatidylinositol 3-kinase Catalytic Subunit, Chain A, domain 1"/>
    <property type="match status" value="1"/>
</dbReference>
<accession>A0AAD3CS89</accession>
<dbReference type="GO" id="GO:0008270">
    <property type="term" value="F:zinc ion binding"/>
    <property type="evidence" value="ECO:0007669"/>
    <property type="project" value="UniProtKB-KW"/>
</dbReference>
<dbReference type="Gene3D" id="3.30.60.90">
    <property type="match status" value="1"/>
</dbReference>
<keyword evidence="9" id="KW-1185">Reference proteome</keyword>
<evidence type="ECO:0000256" key="5">
    <source>
        <dbReference type="SAM" id="MobiDB-lite"/>
    </source>
</evidence>
<dbReference type="CDD" id="cd05992">
    <property type="entry name" value="PB1"/>
    <property type="match status" value="1"/>
</dbReference>
<feature type="region of interest" description="Disordered" evidence="5">
    <location>
        <begin position="145"/>
        <end position="171"/>
    </location>
</feature>
<evidence type="ECO:0008006" key="10">
    <source>
        <dbReference type="Google" id="ProtNLM"/>
    </source>
</evidence>